<dbReference type="EMBL" id="DSJT01000034">
    <property type="protein sequence ID" value="HEF87817.1"/>
    <property type="molecule type" value="Genomic_DNA"/>
</dbReference>
<protein>
    <submittedName>
        <fullName evidence="1">Uncharacterized protein</fullName>
    </submittedName>
</protein>
<gene>
    <name evidence="1" type="ORF">ENP55_06015</name>
</gene>
<proteinExistence type="predicted"/>
<organism evidence="1">
    <name type="scientific">Thermosphaera aggregans</name>
    <dbReference type="NCBI Taxonomy" id="54254"/>
    <lineage>
        <taxon>Archaea</taxon>
        <taxon>Thermoproteota</taxon>
        <taxon>Thermoprotei</taxon>
        <taxon>Desulfurococcales</taxon>
        <taxon>Desulfurococcaceae</taxon>
        <taxon>Thermosphaera</taxon>
    </lineage>
</organism>
<evidence type="ECO:0000313" key="1">
    <source>
        <dbReference type="EMBL" id="HEF87817.1"/>
    </source>
</evidence>
<dbReference type="AlphaFoldDB" id="A0A7C2BLE3"/>
<reference evidence="1" key="1">
    <citation type="journal article" date="2020" name="mSystems">
        <title>Genome- and Community-Level Interaction Insights into Carbon Utilization and Element Cycling Functions of Hydrothermarchaeota in Hydrothermal Sediment.</title>
        <authorList>
            <person name="Zhou Z."/>
            <person name="Liu Y."/>
            <person name="Xu W."/>
            <person name="Pan J."/>
            <person name="Luo Z.H."/>
            <person name="Li M."/>
        </authorList>
    </citation>
    <scope>NUCLEOTIDE SEQUENCE [LARGE SCALE GENOMIC DNA]</scope>
    <source>
        <strain evidence="1">SpSt-23</strain>
    </source>
</reference>
<name>A0A7C2BLE3_9CREN</name>
<sequence>MAKNPSVLLANELVKHGFELLDVYHTREGDLIRVVEKLTGRVVLVKSKTPVSSITGANDMAGLVNEILKQAKQ</sequence>
<accession>A0A7C2BLE3</accession>
<comment type="caution">
    <text evidence="1">The sequence shown here is derived from an EMBL/GenBank/DDBJ whole genome shotgun (WGS) entry which is preliminary data.</text>
</comment>